<gene>
    <name evidence="1" type="ORF">ABS765_13280</name>
</gene>
<evidence type="ECO:0008006" key="3">
    <source>
        <dbReference type="Google" id="ProtNLM"/>
    </source>
</evidence>
<sequence length="443" mass="50116">MSTKVSDGIYAVGGNRVAMVFSSAKNLPAHSLTKIKKSNGDSDICNWGDDNLYPLNFDKKFRNSGTAIGGHEVLYTSHFGTGFSLYKETAEGETNDYVAVPFSQYPEIYQFFRKVKIDLFYKAIIKDYEKWGISFVEYLLTPNSDKVISIKRHDASWCRFQVPNESTGMIENIIVNSDWESRDKNLDVIIPCFDQMFSVEEIKEEVKKRKITRFVICHMDTLSIQKVYPLVGWHSSFRNGWMDVVLAIPELKKYMFENQLNWQFLAYIADDYFAHIYQDAWKDMSNEEKEAKRVDLVNKIDDKISGNKGAGTSIISPFFRDKNTGELIKGIQVEAIKKDNTNGDFLLDASAGNSEILFPMGVDPCLLGAGIPGGKNLSGSGSDKREAYTILCSRLPAKHAVTLEIFLTIRDWNGWPQELIGKFPNVQLTTLDKNPTGQSNVVM</sequence>
<protein>
    <recommendedName>
        <fullName evidence="3">Piwi domain-containing protein</fullName>
    </recommendedName>
</protein>
<comment type="caution">
    <text evidence="1">The sequence shown here is derived from an EMBL/GenBank/DDBJ whole genome shotgun (WGS) entry which is preliminary data.</text>
</comment>
<evidence type="ECO:0000313" key="1">
    <source>
        <dbReference type="EMBL" id="MFL9834996.1"/>
    </source>
</evidence>
<evidence type="ECO:0000313" key="2">
    <source>
        <dbReference type="Proteomes" id="UP001629058"/>
    </source>
</evidence>
<reference evidence="1 2" key="1">
    <citation type="submission" date="2024-06" db="EMBL/GenBank/DDBJ databases">
        <authorList>
            <person name="Kaempfer P."/>
            <person name="Viver T."/>
        </authorList>
    </citation>
    <scope>NUCLEOTIDE SEQUENCE [LARGE SCALE GENOMIC DNA]</scope>
    <source>
        <strain evidence="1 2">ST-37</strain>
    </source>
</reference>
<organism evidence="1 2">
    <name type="scientific">Chryseobacterium terrae</name>
    <dbReference type="NCBI Taxonomy" id="3163299"/>
    <lineage>
        <taxon>Bacteria</taxon>
        <taxon>Pseudomonadati</taxon>
        <taxon>Bacteroidota</taxon>
        <taxon>Flavobacteriia</taxon>
        <taxon>Flavobacteriales</taxon>
        <taxon>Weeksellaceae</taxon>
        <taxon>Chryseobacterium group</taxon>
        <taxon>Chryseobacterium</taxon>
    </lineage>
</organism>
<dbReference type="RefSeq" id="WP_408091313.1">
    <property type="nucleotide sequence ID" value="NZ_JBELPY010000009.1"/>
</dbReference>
<accession>A0ABW8Y480</accession>
<name>A0ABW8Y480_9FLAO</name>
<dbReference type="Proteomes" id="UP001629058">
    <property type="component" value="Unassembled WGS sequence"/>
</dbReference>
<keyword evidence="2" id="KW-1185">Reference proteome</keyword>
<proteinExistence type="predicted"/>
<dbReference type="EMBL" id="JBELPY010000009">
    <property type="protein sequence ID" value="MFL9834996.1"/>
    <property type="molecule type" value="Genomic_DNA"/>
</dbReference>